<evidence type="ECO:0000313" key="3">
    <source>
        <dbReference type="Proteomes" id="UP001571476"/>
    </source>
</evidence>
<evidence type="ECO:0000313" key="2">
    <source>
        <dbReference type="EMBL" id="MFA3839957.1"/>
    </source>
</evidence>
<feature type="transmembrane region" description="Helical" evidence="1">
    <location>
        <begin position="54"/>
        <end position="73"/>
    </location>
</feature>
<dbReference type="EMBL" id="JBGOSP010000014">
    <property type="protein sequence ID" value="MFA3839957.1"/>
    <property type="molecule type" value="Genomic_DNA"/>
</dbReference>
<keyword evidence="3" id="KW-1185">Reference proteome</keyword>
<feature type="transmembrane region" description="Helical" evidence="1">
    <location>
        <begin position="184"/>
        <end position="202"/>
    </location>
</feature>
<proteinExistence type="predicted"/>
<dbReference type="Proteomes" id="UP001571476">
    <property type="component" value="Unassembled WGS sequence"/>
</dbReference>
<dbReference type="RefSeq" id="WP_372564652.1">
    <property type="nucleotide sequence ID" value="NZ_JBGOSP010000014.1"/>
</dbReference>
<organism evidence="2 3">
    <name type="scientific">Streptomyces aureus</name>
    <dbReference type="NCBI Taxonomy" id="193461"/>
    <lineage>
        <taxon>Bacteria</taxon>
        <taxon>Bacillati</taxon>
        <taxon>Actinomycetota</taxon>
        <taxon>Actinomycetes</taxon>
        <taxon>Kitasatosporales</taxon>
        <taxon>Streptomycetaceae</taxon>
        <taxon>Streptomyces</taxon>
    </lineage>
</organism>
<comment type="caution">
    <text evidence="2">The sequence shown here is derived from an EMBL/GenBank/DDBJ whole genome shotgun (WGS) entry which is preliminary data.</text>
</comment>
<dbReference type="PANTHER" id="PTHR37314:SF4">
    <property type="entry name" value="UPF0700 TRANSMEMBRANE PROTEIN YOAK"/>
    <property type="match status" value="1"/>
</dbReference>
<reference evidence="2 3" key="1">
    <citation type="submission" date="2024-08" db="EMBL/GenBank/DDBJ databases">
        <title>Genome sequence of Streptomyces aureus CACIA-1.46HGO.</title>
        <authorList>
            <person name="Evangelista-Martinez Z."/>
        </authorList>
    </citation>
    <scope>NUCLEOTIDE SEQUENCE [LARGE SCALE GENOMIC DNA]</scope>
    <source>
        <strain evidence="2 3">CACIA-1.46HGO</strain>
    </source>
</reference>
<dbReference type="InterPro" id="IPR010699">
    <property type="entry name" value="DUF1275"/>
</dbReference>
<keyword evidence="1" id="KW-1133">Transmembrane helix</keyword>
<keyword evidence="1" id="KW-0472">Membrane</keyword>
<dbReference type="Pfam" id="PF06912">
    <property type="entry name" value="DUF1275"/>
    <property type="match status" value="1"/>
</dbReference>
<evidence type="ECO:0000256" key="1">
    <source>
        <dbReference type="SAM" id="Phobius"/>
    </source>
</evidence>
<sequence length="237" mass="23691">MSEASVPPAEPAPAPRRSALPAALTVLTVVSGFVDAVSYLGLGRVFAANMTGNVIIIGFAAAGAPGFSVLGSVTSLGAFLAGAVCAGRLTGVFAGRARATWVRSVFVTEAVLLAVATAVAFAWPGGATYTLIAVLAWAMGLRNATVRKLGVPDMTTTVLTMTLTGFASESSLAGGTAPRTGRRIASVVAMLAGATLGALLVLHHGLGWPLLVGTLLVAAAAAGYREPASDADDIRSA</sequence>
<name>A0ABV4SQ44_9ACTN</name>
<feature type="transmembrane region" description="Helical" evidence="1">
    <location>
        <begin position="111"/>
        <end position="138"/>
    </location>
</feature>
<keyword evidence="1" id="KW-0812">Transmembrane</keyword>
<feature type="transmembrane region" description="Helical" evidence="1">
    <location>
        <begin position="20"/>
        <end position="42"/>
    </location>
</feature>
<accession>A0ABV4SQ44</accession>
<gene>
    <name evidence="2" type="ORF">ACEG43_27900</name>
</gene>
<protein>
    <submittedName>
        <fullName evidence="2">YoaK family protein</fullName>
    </submittedName>
</protein>
<dbReference type="PANTHER" id="PTHR37314">
    <property type="entry name" value="SLR0142 PROTEIN"/>
    <property type="match status" value="1"/>
</dbReference>